<name>E6TY47_EVAC2</name>
<dbReference type="RefSeq" id="WP_013490692.1">
    <property type="nucleotide sequence ID" value="NC_014829.1"/>
</dbReference>
<dbReference type="KEGG" id="bco:Bcell_4139"/>
<dbReference type="Proteomes" id="UP000001401">
    <property type="component" value="Chromosome"/>
</dbReference>
<dbReference type="eggNOG" id="ENOG5033FHU">
    <property type="taxonomic scope" value="Bacteria"/>
</dbReference>
<dbReference type="OrthoDB" id="2934253at2"/>
<dbReference type="HOGENOM" id="CLU_175314_0_0_9"/>
<reference evidence="1 2" key="1">
    <citation type="submission" date="2010-12" db="EMBL/GenBank/DDBJ databases">
        <title>Complete sequence of Bacillus cellulosilyticus DSM 2522.</title>
        <authorList>
            <consortium name="US DOE Joint Genome Institute"/>
            <person name="Lucas S."/>
            <person name="Copeland A."/>
            <person name="Lapidus A."/>
            <person name="Cheng J.-F."/>
            <person name="Bruce D."/>
            <person name="Goodwin L."/>
            <person name="Pitluck S."/>
            <person name="Chertkov O."/>
            <person name="Detter J.C."/>
            <person name="Han C."/>
            <person name="Tapia R."/>
            <person name="Land M."/>
            <person name="Hauser L."/>
            <person name="Jeffries C."/>
            <person name="Kyrpides N."/>
            <person name="Ivanova N."/>
            <person name="Mikhailova N."/>
            <person name="Brumm P."/>
            <person name="Mead D."/>
            <person name="Woyke T."/>
        </authorList>
    </citation>
    <scope>NUCLEOTIDE SEQUENCE [LARGE SCALE GENOMIC DNA]</scope>
    <source>
        <strain evidence="2">ATCC 21833 / DSM 2522 / FERM P-1141 / JCM 9156 / N-4</strain>
    </source>
</reference>
<protein>
    <submittedName>
        <fullName evidence="1">Uncharacterized protein</fullName>
    </submittedName>
</protein>
<gene>
    <name evidence="1" type="ordered locus">Bcell_4139</name>
</gene>
<evidence type="ECO:0000313" key="1">
    <source>
        <dbReference type="EMBL" id="ADU32366.1"/>
    </source>
</evidence>
<dbReference type="EMBL" id="CP002394">
    <property type="protein sequence ID" value="ADU32366.1"/>
    <property type="molecule type" value="Genomic_DNA"/>
</dbReference>
<organism evidence="1 2">
    <name type="scientific">Evansella cellulosilytica (strain ATCC 21833 / DSM 2522 / FERM P-1141 / JCM 9156 / N-4)</name>
    <name type="common">Bacillus cellulosilyticus</name>
    <dbReference type="NCBI Taxonomy" id="649639"/>
    <lineage>
        <taxon>Bacteria</taxon>
        <taxon>Bacillati</taxon>
        <taxon>Bacillota</taxon>
        <taxon>Bacilli</taxon>
        <taxon>Bacillales</taxon>
        <taxon>Bacillaceae</taxon>
        <taxon>Evansella</taxon>
    </lineage>
</organism>
<proteinExistence type="predicted"/>
<sequence length="107" mass="12071">MNFQGYSNGQGIAGLPIRFITGGADDDQHDMKLNHDSYDVYVEDHYVGKHTMLVQKEDATAITDFLKKQGFTNANLEVDGDHIVVHSQSVEESKEMEKAIKVFLQNR</sequence>
<evidence type="ECO:0000313" key="2">
    <source>
        <dbReference type="Proteomes" id="UP000001401"/>
    </source>
</evidence>
<dbReference type="AlphaFoldDB" id="E6TY47"/>
<keyword evidence="2" id="KW-1185">Reference proteome</keyword>
<accession>E6TY47</accession>